<evidence type="ECO:0000259" key="10">
    <source>
        <dbReference type="Pfam" id="PF02875"/>
    </source>
</evidence>
<dbReference type="Pfam" id="PF08245">
    <property type="entry name" value="Mur_ligase_M"/>
    <property type="match status" value="1"/>
</dbReference>
<dbReference type="InterPro" id="IPR004101">
    <property type="entry name" value="Mur_ligase_C"/>
</dbReference>
<evidence type="ECO:0000256" key="4">
    <source>
        <dbReference type="ARBA" id="ARBA00022598"/>
    </source>
</evidence>
<accession>A0A0F9U0W8</accession>
<dbReference type="PIRSF" id="PIRSF001563">
    <property type="entry name" value="Folylpolyglu_synth"/>
    <property type="match status" value="1"/>
</dbReference>
<comment type="caution">
    <text evidence="12">The sequence shown here is derived from an EMBL/GenBank/DDBJ whole genome shotgun (WGS) entry which is preliminary data.</text>
</comment>
<feature type="domain" description="Mur ligase central" evidence="11">
    <location>
        <begin position="49"/>
        <end position="271"/>
    </location>
</feature>
<dbReference type="FunFam" id="3.40.1190.10:FF:000011">
    <property type="entry name" value="Folylpolyglutamate synthase/dihydrofolate synthase"/>
    <property type="match status" value="1"/>
</dbReference>
<dbReference type="SUPFAM" id="SSF53623">
    <property type="entry name" value="MurD-like peptide ligases, catalytic domain"/>
    <property type="match status" value="1"/>
</dbReference>
<evidence type="ECO:0000256" key="3">
    <source>
        <dbReference type="ARBA" id="ARBA00013025"/>
    </source>
</evidence>
<comment type="cofactor">
    <cofactor evidence="1">
        <name>Mg(2+)</name>
        <dbReference type="ChEBI" id="CHEBI:18420"/>
    </cofactor>
</comment>
<organism evidence="12">
    <name type="scientific">marine sediment metagenome</name>
    <dbReference type="NCBI Taxonomy" id="412755"/>
    <lineage>
        <taxon>unclassified sequences</taxon>
        <taxon>metagenomes</taxon>
        <taxon>ecological metagenomes</taxon>
    </lineage>
</organism>
<keyword evidence="4" id="KW-0436">Ligase</keyword>
<evidence type="ECO:0000256" key="6">
    <source>
        <dbReference type="ARBA" id="ARBA00022741"/>
    </source>
</evidence>
<dbReference type="Gene3D" id="3.40.1190.10">
    <property type="entry name" value="Mur-like, catalytic domain"/>
    <property type="match status" value="1"/>
</dbReference>
<evidence type="ECO:0000256" key="2">
    <source>
        <dbReference type="ARBA" id="ARBA00008276"/>
    </source>
</evidence>
<keyword evidence="5" id="KW-0479">Metal-binding</keyword>
<dbReference type="GO" id="GO:0004326">
    <property type="term" value="F:tetrahydrofolylpolyglutamate synthase activity"/>
    <property type="evidence" value="ECO:0007669"/>
    <property type="project" value="UniProtKB-EC"/>
</dbReference>
<evidence type="ECO:0000256" key="1">
    <source>
        <dbReference type="ARBA" id="ARBA00001946"/>
    </source>
</evidence>
<dbReference type="Gene3D" id="3.90.190.20">
    <property type="entry name" value="Mur ligase, C-terminal domain"/>
    <property type="match status" value="1"/>
</dbReference>
<dbReference type="InterPro" id="IPR036615">
    <property type="entry name" value="Mur_ligase_C_dom_sf"/>
</dbReference>
<dbReference type="InterPro" id="IPR036565">
    <property type="entry name" value="Mur-like_cat_sf"/>
</dbReference>
<comment type="catalytic activity">
    <reaction evidence="9">
        <text>(6S)-5,6,7,8-tetrahydrofolyl-(gamma-L-Glu)(n) + L-glutamate + ATP = (6S)-5,6,7,8-tetrahydrofolyl-(gamma-L-Glu)(n+1) + ADP + phosphate + H(+)</text>
        <dbReference type="Rhea" id="RHEA:10580"/>
        <dbReference type="Rhea" id="RHEA-COMP:14738"/>
        <dbReference type="Rhea" id="RHEA-COMP:14740"/>
        <dbReference type="ChEBI" id="CHEBI:15378"/>
        <dbReference type="ChEBI" id="CHEBI:29985"/>
        <dbReference type="ChEBI" id="CHEBI:30616"/>
        <dbReference type="ChEBI" id="CHEBI:43474"/>
        <dbReference type="ChEBI" id="CHEBI:141005"/>
        <dbReference type="ChEBI" id="CHEBI:456216"/>
        <dbReference type="EC" id="6.3.2.17"/>
    </reaction>
</comment>
<keyword evidence="8" id="KW-0460">Magnesium</keyword>
<evidence type="ECO:0000256" key="5">
    <source>
        <dbReference type="ARBA" id="ARBA00022723"/>
    </source>
</evidence>
<comment type="similarity">
    <text evidence="2">Belongs to the folylpolyglutamate synthase family.</text>
</comment>
<dbReference type="GO" id="GO:0005737">
    <property type="term" value="C:cytoplasm"/>
    <property type="evidence" value="ECO:0007669"/>
    <property type="project" value="TreeGrafter"/>
</dbReference>
<name>A0A0F9U0W8_9ZZZZ</name>
<evidence type="ECO:0000259" key="11">
    <source>
        <dbReference type="Pfam" id="PF08245"/>
    </source>
</evidence>
<dbReference type="EMBL" id="LAZR01000223">
    <property type="protein sequence ID" value="KKN80942.1"/>
    <property type="molecule type" value="Genomic_DNA"/>
</dbReference>
<dbReference type="GO" id="GO:0046872">
    <property type="term" value="F:metal ion binding"/>
    <property type="evidence" value="ECO:0007669"/>
    <property type="project" value="UniProtKB-KW"/>
</dbReference>
<dbReference type="NCBIfam" id="TIGR01499">
    <property type="entry name" value="folC"/>
    <property type="match status" value="1"/>
</dbReference>
<gene>
    <name evidence="12" type="ORF">LCGC14_0324980</name>
</gene>
<dbReference type="InterPro" id="IPR013221">
    <property type="entry name" value="Mur_ligase_cen"/>
</dbReference>
<evidence type="ECO:0000313" key="12">
    <source>
        <dbReference type="EMBL" id="KKN80942.1"/>
    </source>
</evidence>
<dbReference type="GO" id="GO:0005524">
    <property type="term" value="F:ATP binding"/>
    <property type="evidence" value="ECO:0007669"/>
    <property type="project" value="UniProtKB-KW"/>
</dbReference>
<dbReference type="Pfam" id="PF02875">
    <property type="entry name" value="Mur_ligase_C"/>
    <property type="match status" value="1"/>
</dbReference>
<keyword evidence="7" id="KW-0067">ATP-binding</keyword>
<evidence type="ECO:0000256" key="8">
    <source>
        <dbReference type="ARBA" id="ARBA00022842"/>
    </source>
</evidence>
<feature type="domain" description="Mur ligase C-terminal" evidence="10">
    <location>
        <begin position="314"/>
        <end position="417"/>
    </location>
</feature>
<dbReference type="InterPro" id="IPR001645">
    <property type="entry name" value="Folylpolyglutamate_synth"/>
</dbReference>
<dbReference type="GO" id="GO:0008841">
    <property type="term" value="F:dihydrofolate synthase activity"/>
    <property type="evidence" value="ECO:0007669"/>
    <property type="project" value="TreeGrafter"/>
</dbReference>
<dbReference type="PROSITE" id="PS01012">
    <property type="entry name" value="FOLYLPOLYGLU_SYNT_2"/>
    <property type="match status" value="1"/>
</dbReference>
<reference evidence="12" key="1">
    <citation type="journal article" date="2015" name="Nature">
        <title>Complex archaea that bridge the gap between prokaryotes and eukaryotes.</title>
        <authorList>
            <person name="Spang A."/>
            <person name="Saw J.H."/>
            <person name="Jorgensen S.L."/>
            <person name="Zaremba-Niedzwiedzka K."/>
            <person name="Martijn J."/>
            <person name="Lind A.E."/>
            <person name="van Eijk R."/>
            <person name="Schleper C."/>
            <person name="Guy L."/>
            <person name="Ettema T.J."/>
        </authorList>
    </citation>
    <scope>NUCLEOTIDE SEQUENCE</scope>
</reference>
<protein>
    <recommendedName>
        <fullName evidence="3">tetrahydrofolate synthase</fullName>
        <ecNumber evidence="3">6.3.2.17</ecNumber>
    </recommendedName>
</protein>
<dbReference type="SUPFAM" id="SSF53244">
    <property type="entry name" value="MurD-like peptide ligases, peptide-binding domain"/>
    <property type="match status" value="1"/>
</dbReference>
<dbReference type="InterPro" id="IPR018109">
    <property type="entry name" value="Folylpolyglutamate_synth_CS"/>
</dbReference>
<proteinExistence type="inferred from homology"/>
<evidence type="ECO:0000256" key="9">
    <source>
        <dbReference type="ARBA" id="ARBA00047493"/>
    </source>
</evidence>
<dbReference type="AlphaFoldDB" id="A0A0F9U0W8"/>
<keyword evidence="6" id="KW-0547">Nucleotide-binding</keyword>
<sequence>MTTTSLATTEIESLMLKHPKGFDLSLDRIRRLLADLGDPQHRLPPQIHIAGTNGKGSVTAFCRAILEADGRATHVHTSPHLVNWHERYRIGRYGQPGALVDDRLLAEAVVRAAAANRGEMITVFEILTAVTFLLFSEQPADVALIEVGLGGRFDATNVLEKPAATVITSISLDHQSYLGDRVELIAAEKGGIIKPGVPVIVGQQGETVALDVLTAMADRANAPLLVYGQDFFAYEEHGRLVYQDDTGLLDLPMPRLPGRHQLINAATAIATLRHAGFGPSDQAIETGLANVEWPGRMQQIASGPLYRAAFPGSELWLDGGHNPGAGTAIAETLADMEERVSRSLFLIAGMINTKDPVGFFAAFAGIARHVFTVPVDASDAGIDPSELAEAAIEAGLDAEPCASVEDAIRLVSSAWDSDRAPRFLICGSLYLVGDVLAQSGLAPR</sequence>
<dbReference type="PANTHER" id="PTHR11136:SF0">
    <property type="entry name" value="DIHYDROFOLATE SYNTHETASE-RELATED"/>
    <property type="match status" value="1"/>
</dbReference>
<evidence type="ECO:0000256" key="7">
    <source>
        <dbReference type="ARBA" id="ARBA00022840"/>
    </source>
</evidence>
<dbReference type="PANTHER" id="PTHR11136">
    <property type="entry name" value="FOLYLPOLYGLUTAMATE SYNTHASE-RELATED"/>
    <property type="match status" value="1"/>
</dbReference>
<dbReference type="EC" id="6.3.2.17" evidence="3"/>